<protein>
    <submittedName>
        <fullName evidence="1">Uncharacterized protein</fullName>
    </submittedName>
</protein>
<evidence type="ECO:0000313" key="1">
    <source>
        <dbReference type="EMBL" id="SIN84807.1"/>
    </source>
</evidence>
<proteinExistence type="predicted"/>
<dbReference type="EMBL" id="FSRJ01000002">
    <property type="protein sequence ID" value="SIN84807.1"/>
    <property type="molecule type" value="Genomic_DNA"/>
</dbReference>
<dbReference type="RefSeq" id="WP_159440958.1">
    <property type="nucleotide sequence ID" value="NZ_FSRJ01000002.1"/>
</dbReference>
<gene>
    <name evidence="1" type="ORF">SAMN05443544_1334</name>
</gene>
<dbReference type="Proteomes" id="UP000184699">
    <property type="component" value="Unassembled WGS sequence"/>
</dbReference>
<accession>A0A1N6EPB2</accession>
<dbReference type="AlphaFoldDB" id="A0A1N6EPB2"/>
<keyword evidence="2" id="KW-1185">Reference proteome</keyword>
<sequence>MDFLVAAFGVLVILGGISIIGALRRIADATEEIAQNTRDRADVDADAPQ</sequence>
<name>A0A1N6EPB2_9MICO</name>
<reference evidence="2" key="1">
    <citation type="submission" date="2016-11" db="EMBL/GenBank/DDBJ databases">
        <authorList>
            <person name="Varghese N."/>
            <person name="Submissions S."/>
        </authorList>
    </citation>
    <scope>NUCLEOTIDE SEQUENCE [LARGE SCALE GENOMIC DNA]</scope>
    <source>
        <strain evidence="2">DSM 8595</strain>
    </source>
</reference>
<evidence type="ECO:0000313" key="2">
    <source>
        <dbReference type="Proteomes" id="UP000184699"/>
    </source>
</evidence>
<organism evidence="1 2">
    <name type="scientific">Agromyces cerinus subsp. cerinus</name>
    <dbReference type="NCBI Taxonomy" id="232089"/>
    <lineage>
        <taxon>Bacteria</taxon>
        <taxon>Bacillati</taxon>
        <taxon>Actinomycetota</taxon>
        <taxon>Actinomycetes</taxon>
        <taxon>Micrococcales</taxon>
        <taxon>Microbacteriaceae</taxon>
        <taxon>Agromyces</taxon>
    </lineage>
</organism>